<proteinExistence type="predicted"/>
<dbReference type="Proteomes" id="UP000821656">
    <property type="component" value="Unassembled WGS sequence"/>
</dbReference>
<dbReference type="AlphaFoldDB" id="A0A9Q5CX11"/>
<protein>
    <recommendedName>
        <fullName evidence="3">DUF2577 domain-containing protein</fullName>
    </recommendedName>
</protein>
<organism evidence="1 2">
    <name type="scientific">Clostridium beijerinckii</name>
    <name type="common">Clostridium MP</name>
    <dbReference type="NCBI Taxonomy" id="1520"/>
    <lineage>
        <taxon>Bacteria</taxon>
        <taxon>Bacillati</taxon>
        <taxon>Bacillota</taxon>
        <taxon>Clostridia</taxon>
        <taxon>Eubacteriales</taxon>
        <taxon>Clostridiaceae</taxon>
        <taxon>Clostridium</taxon>
    </lineage>
</organism>
<sequence>MDRYDTGLMKLLRERDNRDPDEARIGKIIALGPIKVSLFGGAAIFTEDDINAQLYICESLKGIAGKITIEDQVQKSFSINRDLGVNDKVLCIPISNGQAYVAVDRV</sequence>
<dbReference type="RefSeq" id="WP_077304719.1">
    <property type="nucleotide sequence ID" value="NZ_CP016090.1"/>
</dbReference>
<dbReference type="EMBL" id="JABSXK010000001">
    <property type="protein sequence ID" value="NRV08124.1"/>
    <property type="molecule type" value="Genomic_DNA"/>
</dbReference>
<comment type="caution">
    <text evidence="1">The sequence shown here is derived from an EMBL/GenBank/DDBJ whole genome shotgun (WGS) entry which is preliminary data.</text>
</comment>
<name>A0A9Q5CX11_CLOBE</name>
<gene>
    <name evidence="1" type="ORF">DFH45_001087</name>
</gene>
<accession>A0A9Q5CX11</accession>
<reference evidence="1" key="1">
    <citation type="submission" date="2020-05" db="EMBL/GenBank/DDBJ databases">
        <title>Genomic insights into acetone-butanol-ethanol (ABE) fermentation by sequencing solventogenic clostridia strains.</title>
        <authorList>
            <person name="Brown S."/>
        </authorList>
    </citation>
    <scope>NUCLEOTIDE SEQUENCE</scope>
    <source>
        <strain evidence="1">DJ126</strain>
    </source>
</reference>
<evidence type="ECO:0008006" key="3">
    <source>
        <dbReference type="Google" id="ProtNLM"/>
    </source>
</evidence>
<dbReference type="InterPro" id="IPR022555">
    <property type="entry name" value="DUF2577"/>
</dbReference>
<evidence type="ECO:0000313" key="1">
    <source>
        <dbReference type="EMBL" id="NRV08124.1"/>
    </source>
</evidence>
<dbReference type="Pfam" id="PF10844">
    <property type="entry name" value="DUF2577"/>
    <property type="match status" value="1"/>
</dbReference>
<evidence type="ECO:0000313" key="2">
    <source>
        <dbReference type="Proteomes" id="UP000821656"/>
    </source>
</evidence>